<dbReference type="PANTHER" id="PTHR24115:SF0">
    <property type="entry name" value="FI21273P1-RELATED"/>
    <property type="match status" value="1"/>
</dbReference>
<sequence length="542" mass="60271">MDFFSPQTQKFFLGQVAAFDKAKQKTKQAVEQPAPNSGTAICARIRPLSEEERNNHHVPALYARTESGIADIHELSQKVNGRLAVNSSSFQLDRIYGPQSRSDEIYKDLVAPLVPWAWAGGISTLFAYGQTGSGKTFTIDHLERMAAEHLFGEMDGNREVYAAVFELEGNIASDLLNDRRTISVMEDSFGESQLVGALEPQVKSAEELLDLIDRSMKFRKTAPTLKNDSSSRTHAVCRIRIVNKDVSETADGLLFLVDLAGSEAAADIKHHAQDRMKETKEINKSLSILKDCIRGRSTWYAQQNQDPARAKQVYIPYRNSTLTKVLKHVFDMNGNRHCETAVVSCTPAALKAWIDTSSGDPPINSSILAPTESGIQLCRLPIGEFVSRCLKTPGVSEQHARAFYYKLWGLHIDSGKASSGKPQGDAPETREPEARSLPFHERIRAGMFIQMKCTDPDKEHMSKVMIMAPERAFDRPGSGEPEEGIGGSGNSRRYVCALVLHSPMAGAYEVDVTRQVVIGIDEMEKEFLMEYEPVTRCYYMTI</sequence>
<dbReference type="GO" id="GO:0005819">
    <property type="term" value="C:spindle"/>
    <property type="evidence" value="ECO:0007669"/>
    <property type="project" value="TreeGrafter"/>
</dbReference>
<evidence type="ECO:0000313" key="3">
    <source>
        <dbReference type="EMBL" id="KAG9236671.1"/>
    </source>
</evidence>
<dbReference type="Proteomes" id="UP000824998">
    <property type="component" value="Unassembled WGS sequence"/>
</dbReference>
<reference evidence="3" key="1">
    <citation type="journal article" date="2021" name="IMA Fungus">
        <title>Genomic characterization of three marine fungi, including Emericellopsis atlantica sp. nov. with signatures of a generalist lifestyle and marine biomass degradation.</title>
        <authorList>
            <person name="Hagestad O.C."/>
            <person name="Hou L."/>
            <person name="Andersen J.H."/>
            <person name="Hansen E.H."/>
            <person name="Altermark B."/>
            <person name="Li C."/>
            <person name="Kuhnert E."/>
            <person name="Cox R.J."/>
            <person name="Crous P.W."/>
            <person name="Spatafora J.W."/>
            <person name="Lail K."/>
            <person name="Amirebrahimi M."/>
            <person name="Lipzen A."/>
            <person name="Pangilinan J."/>
            <person name="Andreopoulos W."/>
            <person name="Hayes R.D."/>
            <person name="Ng V."/>
            <person name="Grigoriev I.V."/>
            <person name="Jackson S.A."/>
            <person name="Sutton T.D.S."/>
            <person name="Dobson A.D.W."/>
            <person name="Rama T."/>
        </authorList>
    </citation>
    <scope>NUCLEOTIDE SEQUENCE</scope>
    <source>
        <strain evidence="3">TRa018bII</strain>
    </source>
</reference>
<feature type="domain" description="Kinesin motor" evidence="2">
    <location>
        <begin position="38"/>
        <end position="369"/>
    </location>
</feature>
<feature type="binding site" evidence="1">
    <location>
        <begin position="129"/>
        <end position="136"/>
    </location>
    <ligand>
        <name>ATP</name>
        <dbReference type="ChEBI" id="CHEBI:30616"/>
    </ligand>
</feature>
<dbReference type="GO" id="GO:0005874">
    <property type="term" value="C:microtubule"/>
    <property type="evidence" value="ECO:0007669"/>
    <property type="project" value="TreeGrafter"/>
</dbReference>
<dbReference type="GO" id="GO:0008017">
    <property type="term" value="F:microtubule binding"/>
    <property type="evidence" value="ECO:0007669"/>
    <property type="project" value="InterPro"/>
</dbReference>
<dbReference type="EMBL" id="MU251402">
    <property type="protein sequence ID" value="KAG9236671.1"/>
    <property type="molecule type" value="Genomic_DNA"/>
</dbReference>
<dbReference type="SUPFAM" id="SSF52540">
    <property type="entry name" value="P-loop containing nucleoside triphosphate hydrolases"/>
    <property type="match status" value="1"/>
</dbReference>
<proteinExistence type="inferred from homology"/>
<dbReference type="InterPro" id="IPR027417">
    <property type="entry name" value="P-loop_NTPase"/>
</dbReference>
<name>A0A9P8C913_9HELO</name>
<dbReference type="PRINTS" id="PR00380">
    <property type="entry name" value="KINESINHEAVY"/>
</dbReference>
<dbReference type="InterPro" id="IPR027640">
    <property type="entry name" value="Kinesin-like_fam"/>
</dbReference>
<dbReference type="GO" id="GO:0005524">
    <property type="term" value="F:ATP binding"/>
    <property type="evidence" value="ECO:0007669"/>
    <property type="project" value="UniProtKB-UniRule"/>
</dbReference>
<evidence type="ECO:0000256" key="1">
    <source>
        <dbReference type="PROSITE-ProRule" id="PRU00283"/>
    </source>
</evidence>
<keyword evidence="1" id="KW-0067">ATP-binding</keyword>
<comment type="caution">
    <text evidence="3">The sequence shown here is derived from an EMBL/GenBank/DDBJ whole genome shotgun (WGS) entry which is preliminary data.</text>
</comment>
<accession>A0A9P8C913</accession>
<dbReference type="Gene3D" id="3.40.850.10">
    <property type="entry name" value="Kinesin motor domain"/>
    <property type="match status" value="1"/>
</dbReference>
<dbReference type="InterPro" id="IPR001752">
    <property type="entry name" value="Kinesin_motor_dom"/>
</dbReference>
<evidence type="ECO:0000259" key="2">
    <source>
        <dbReference type="PROSITE" id="PS50067"/>
    </source>
</evidence>
<dbReference type="GO" id="GO:0005871">
    <property type="term" value="C:kinesin complex"/>
    <property type="evidence" value="ECO:0007669"/>
    <property type="project" value="TreeGrafter"/>
</dbReference>
<gene>
    <name evidence="3" type="ORF">BJ875DRAFT_524490</name>
</gene>
<dbReference type="AlphaFoldDB" id="A0A9P8C913"/>
<dbReference type="OrthoDB" id="3176171at2759"/>
<organism evidence="3 4">
    <name type="scientific">Amylocarpus encephaloides</name>
    <dbReference type="NCBI Taxonomy" id="45428"/>
    <lineage>
        <taxon>Eukaryota</taxon>
        <taxon>Fungi</taxon>
        <taxon>Dikarya</taxon>
        <taxon>Ascomycota</taxon>
        <taxon>Pezizomycotina</taxon>
        <taxon>Leotiomycetes</taxon>
        <taxon>Helotiales</taxon>
        <taxon>Helotiales incertae sedis</taxon>
        <taxon>Amylocarpus</taxon>
    </lineage>
</organism>
<dbReference type="PANTHER" id="PTHR24115">
    <property type="entry name" value="KINESIN-RELATED"/>
    <property type="match status" value="1"/>
</dbReference>
<keyword evidence="4" id="KW-1185">Reference proteome</keyword>
<evidence type="ECO:0000313" key="4">
    <source>
        <dbReference type="Proteomes" id="UP000824998"/>
    </source>
</evidence>
<dbReference type="GO" id="GO:0003777">
    <property type="term" value="F:microtubule motor activity"/>
    <property type="evidence" value="ECO:0007669"/>
    <property type="project" value="InterPro"/>
</dbReference>
<dbReference type="SMART" id="SM00129">
    <property type="entry name" value="KISc"/>
    <property type="match status" value="1"/>
</dbReference>
<dbReference type="GO" id="GO:0007018">
    <property type="term" value="P:microtubule-based movement"/>
    <property type="evidence" value="ECO:0007669"/>
    <property type="project" value="InterPro"/>
</dbReference>
<protein>
    <submittedName>
        <fullName evidence="3">Diatom spindle kinesin 1</fullName>
    </submittedName>
</protein>
<dbReference type="Pfam" id="PF00225">
    <property type="entry name" value="Kinesin"/>
    <property type="match status" value="1"/>
</dbReference>
<dbReference type="GO" id="GO:0016887">
    <property type="term" value="F:ATP hydrolysis activity"/>
    <property type="evidence" value="ECO:0007669"/>
    <property type="project" value="TreeGrafter"/>
</dbReference>
<keyword evidence="1" id="KW-0505">Motor protein</keyword>
<dbReference type="PROSITE" id="PS50067">
    <property type="entry name" value="KINESIN_MOTOR_2"/>
    <property type="match status" value="1"/>
</dbReference>
<keyword evidence="1" id="KW-0547">Nucleotide-binding</keyword>
<comment type="similarity">
    <text evidence="1">Belongs to the TRAFAC class myosin-kinesin ATPase superfamily. Kinesin family.</text>
</comment>
<dbReference type="InterPro" id="IPR036961">
    <property type="entry name" value="Kinesin_motor_dom_sf"/>
</dbReference>